<dbReference type="InterPro" id="IPR058240">
    <property type="entry name" value="rSAM_sf"/>
</dbReference>
<dbReference type="KEGG" id="taqu:KDW03_09430"/>
<evidence type="ECO:0000259" key="6">
    <source>
        <dbReference type="PROSITE" id="PS51918"/>
    </source>
</evidence>
<dbReference type="RefSeq" id="WP_271434831.1">
    <property type="nucleotide sequence ID" value="NZ_CP073355.1"/>
</dbReference>
<dbReference type="InterPro" id="IPR051198">
    <property type="entry name" value="BchE-like"/>
</dbReference>
<organism evidence="7 8">
    <name type="scientific">Thermospira aquatica</name>
    <dbReference type="NCBI Taxonomy" id="2828656"/>
    <lineage>
        <taxon>Bacteria</taxon>
        <taxon>Pseudomonadati</taxon>
        <taxon>Spirochaetota</taxon>
        <taxon>Spirochaetia</taxon>
        <taxon>Brevinematales</taxon>
        <taxon>Thermospiraceae</taxon>
        <taxon>Thermospira</taxon>
    </lineage>
</organism>
<dbReference type="Gene3D" id="3.40.50.280">
    <property type="entry name" value="Cobalamin-binding domain"/>
    <property type="match status" value="1"/>
</dbReference>
<evidence type="ECO:0000256" key="3">
    <source>
        <dbReference type="ARBA" id="ARBA00022723"/>
    </source>
</evidence>
<dbReference type="InterPro" id="IPR023404">
    <property type="entry name" value="rSAM_horseshoe"/>
</dbReference>
<dbReference type="SFLD" id="SFLDS00029">
    <property type="entry name" value="Radical_SAM"/>
    <property type="match status" value="1"/>
</dbReference>
<comment type="cofactor">
    <cofactor evidence="1">
        <name>[4Fe-4S] cluster</name>
        <dbReference type="ChEBI" id="CHEBI:49883"/>
    </cofactor>
</comment>
<dbReference type="GO" id="GO:0051539">
    <property type="term" value="F:4 iron, 4 sulfur cluster binding"/>
    <property type="evidence" value="ECO:0007669"/>
    <property type="project" value="UniProtKB-KW"/>
</dbReference>
<dbReference type="AlphaFoldDB" id="A0AAX3BBN7"/>
<dbReference type="InterPro" id="IPR006638">
    <property type="entry name" value="Elp3/MiaA/NifB-like_rSAM"/>
</dbReference>
<dbReference type="GO" id="GO:0046872">
    <property type="term" value="F:metal ion binding"/>
    <property type="evidence" value="ECO:0007669"/>
    <property type="project" value="UniProtKB-KW"/>
</dbReference>
<keyword evidence="3" id="KW-0479">Metal-binding</keyword>
<sequence length="485" mass="56439">MRICVTYPPLESPKGVPLLSQNRQFQWFNNPTFIYPVVPASAATLLKSRGYDVLWLDGIAERLTLDAWFDFLKRSEITLVAMETKTPVIKKYWEIVQRLKTEMPGVTVVLMGDHVTALPEETLQACPVDYVLTGGDYDFLLLSLVDFLSGRVKTLEPGFYYREGGKIVSTGPFQRKYDLSTLPWIDRDLTKWENYAYHNGNYKYTPGTYIMAGRDCWYHQCTFCSWTTIYPTFNKRSVEDVLDEVGMLIEKYRVREIMDDTGTFPVGEWLESFCEGMIRRGYHKKVTFDCNMRLGKALTYDQMKLMKRANFRLVLVGIESANQTTLDRVKKGETIEEMVANVKLMRKAGLYPHITIMFGYPWETEEDAKRTLELGRELLIKNYAYTMQATVVVPYPGTPLFEECKRNGWLVTEDWDRYDMREPVMKTPMSEEVLMKYVQGLYSVAFHPGFLVRKILSIRDIEDVKYFWRAGMKVLGHILDFGEKK</sequence>
<dbReference type="GO" id="GO:0003824">
    <property type="term" value="F:catalytic activity"/>
    <property type="evidence" value="ECO:0007669"/>
    <property type="project" value="InterPro"/>
</dbReference>
<proteinExistence type="predicted"/>
<dbReference type="SFLD" id="SFLDG01123">
    <property type="entry name" value="methyltransferase_(Class_B)"/>
    <property type="match status" value="1"/>
</dbReference>
<dbReference type="SUPFAM" id="SSF102114">
    <property type="entry name" value="Radical SAM enzymes"/>
    <property type="match status" value="1"/>
</dbReference>
<keyword evidence="4" id="KW-0408">Iron</keyword>
<dbReference type="PANTHER" id="PTHR43409">
    <property type="entry name" value="ANAEROBIC MAGNESIUM-PROTOPORPHYRIN IX MONOMETHYL ESTER CYCLASE-RELATED"/>
    <property type="match status" value="1"/>
</dbReference>
<protein>
    <submittedName>
        <fullName evidence="7">Radical SAM protein</fullName>
    </submittedName>
</protein>
<dbReference type="InterPro" id="IPR034466">
    <property type="entry name" value="Methyltransferase_Class_B"/>
</dbReference>
<evidence type="ECO:0000256" key="4">
    <source>
        <dbReference type="ARBA" id="ARBA00023004"/>
    </source>
</evidence>
<feature type="domain" description="Radical SAM core" evidence="6">
    <location>
        <begin position="202"/>
        <end position="445"/>
    </location>
</feature>
<dbReference type="SFLD" id="SFLDG01082">
    <property type="entry name" value="B12-binding_domain_containing"/>
    <property type="match status" value="1"/>
</dbReference>
<evidence type="ECO:0000313" key="8">
    <source>
        <dbReference type="Proteomes" id="UP001056539"/>
    </source>
</evidence>
<evidence type="ECO:0000256" key="1">
    <source>
        <dbReference type="ARBA" id="ARBA00001966"/>
    </source>
</evidence>
<dbReference type="PROSITE" id="PS51918">
    <property type="entry name" value="RADICAL_SAM"/>
    <property type="match status" value="1"/>
</dbReference>
<keyword evidence="5" id="KW-0411">Iron-sulfur</keyword>
<keyword evidence="8" id="KW-1185">Reference proteome</keyword>
<reference evidence="7" key="2">
    <citation type="submission" date="2022-06" db="EMBL/GenBank/DDBJ databases">
        <title>Thermospira aquatica gen. nov., sp. nov.</title>
        <authorList>
            <person name="Ben Ali Gam Z."/>
            <person name="Labat M."/>
        </authorList>
    </citation>
    <scope>NUCLEOTIDE SEQUENCE</scope>
    <source>
        <strain evidence="7">F1F22</strain>
    </source>
</reference>
<gene>
    <name evidence="7" type="ORF">KDW03_09430</name>
</gene>
<accession>A0AAX3BBN7</accession>
<dbReference type="Gene3D" id="3.80.30.20">
    <property type="entry name" value="tm_1862 like domain"/>
    <property type="match status" value="1"/>
</dbReference>
<dbReference type="EMBL" id="CP073355">
    <property type="protein sequence ID" value="URA09696.1"/>
    <property type="molecule type" value="Genomic_DNA"/>
</dbReference>
<name>A0AAX3BBN7_9SPIR</name>
<evidence type="ECO:0000256" key="2">
    <source>
        <dbReference type="ARBA" id="ARBA00022691"/>
    </source>
</evidence>
<dbReference type="InterPro" id="IPR007197">
    <property type="entry name" value="rSAM"/>
</dbReference>
<dbReference type="Proteomes" id="UP001056539">
    <property type="component" value="Chromosome"/>
</dbReference>
<evidence type="ECO:0000313" key="7">
    <source>
        <dbReference type="EMBL" id="URA09696.1"/>
    </source>
</evidence>
<dbReference type="Pfam" id="PF04055">
    <property type="entry name" value="Radical_SAM"/>
    <property type="match status" value="1"/>
</dbReference>
<reference evidence="7" key="1">
    <citation type="submission" date="2021-04" db="EMBL/GenBank/DDBJ databases">
        <authorList>
            <person name="Postec A."/>
        </authorList>
    </citation>
    <scope>NUCLEOTIDE SEQUENCE</scope>
    <source>
        <strain evidence="7">F1F22</strain>
    </source>
</reference>
<evidence type="ECO:0000256" key="5">
    <source>
        <dbReference type="ARBA" id="ARBA00023014"/>
    </source>
</evidence>
<dbReference type="SMART" id="SM00729">
    <property type="entry name" value="Elp3"/>
    <property type="match status" value="1"/>
</dbReference>
<keyword evidence="2" id="KW-0949">S-adenosyl-L-methionine</keyword>